<dbReference type="InterPro" id="IPR016035">
    <property type="entry name" value="Acyl_Trfase/lysoPLipase"/>
</dbReference>
<evidence type="ECO:0000256" key="1">
    <source>
        <dbReference type="ARBA" id="ARBA00023098"/>
    </source>
</evidence>
<dbReference type="Proteomes" id="UP000254968">
    <property type="component" value="Unassembled WGS sequence"/>
</dbReference>
<dbReference type="InterPro" id="IPR052580">
    <property type="entry name" value="Lipid_Hydrolase"/>
</dbReference>
<dbReference type="OrthoDB" id="5650221at2"/>
<feature type="short sequence motif" description="DGA/G" evidence="2">
    <location>
        <begin position="501"/>
        <end position="503"/>
    </location>
</feature>
<dbReference type="GO" id="GO:0016787">
    <property type="term" value="F:hydrolase activity"/>
    <property type="evidence" value="ECO:0007669"/>
    <property type="project" value="UniProtKB-UniRule"/>
</dbReference>
<evidence type="ECO:0000313" key="5">
    <source>
        <dbReference type="Proteomes" id="UP000254968"/>
    </source>
</evidence>
<reference evidence="4 5" key="1">
    <citation type="submission" date="2018-06" db="EMBL/GenBank/DDBJ databases">
        <authorList>
            <consortium name="Pathogen Informatics"/>
            <person name="Doyle S."/>
        </authorList>
    </citation>
    <scope>NUCLEOTIDE SEQUENCE [LARGE SCALE GENOMIC DNA]</scope>
    <source>
        <strain evidence="4 5">NCTC13315</strain>
    </source>
</reference>
<dbReference type="GO" id="GO:0016042">
    <property type="term" value="P:lipid catabolic process"/>
    <property type="evidence" value="ECO:0007669"/>
    <property type="project" value="UniProtKB-UniRule"/>
</dbReference>
<protein>
    <submittedName>
        <fullName evidence="4">Esterase of the alpha-beta hydrolase superfamily</fullName>
    </submittedName>
</protein>
<dbReference type="CDD" id="cd07207">
    <property type="entry name" value="Pat_ExoU_VipD_like"/>
    <property type="match status" value="1"/>
</dbReference>
<keyword evidence="2" id="KW-0442">Lipid degradation</keyword>
<keyword evidence="2 4" id="KW-0378">Hydrolase</keyword>
<feature type="domain" description="PNPLA" evidence="3">
    <location>
        <begin position="309"/>
        <end position="514"/>
    </location>
</feature>
<dbReference type="Pfam" id="PF01734">
    <property type="entry name" value="Patatin"/>
    <property type="match status" value="1"/>
</dbReference>
<dbReference type="RefSeq" id="WP_115302650.1">
    <property type="nucleotide sequence ID" value="NZ_CAAAHO010000004.1"/>
</dbReference>
<gene>
    <name evidence="4" type="primary">rssA</name>
    <name evidence="4" type="ORF">NCTC13315_01475</name>
</gene>
<evidence type="ECO:0000313" key="4">
    <source>
        <dbReference type="EMBL" id="STX28941.1"/>
    </source>
</evidence>
<dbReference type="Gene3D" id="3.40.1090.10">
    <property type="entry name" value="Cytosolic phospholipase A2 catalytic domain"/>
    <property type="match status" value="2"/>
</dbReference>
<keyword evidence="5" id="KW-1185">Reference proteome</keyword>
<proteinExistence type="predicted"/>
<comment type="caution">
    <text evidence="2">Lacks conserved residue(s) required for the propagation of feature annotation.</text>
</comment>
<name>A0A378I2L2_9GAMM</name>
<accession>A0A378I2L2</accession>
<evidence type="ECO:0000256" key="2">
    <source>
        <dbReference type="PROSITE-ProRule" id="PRU01161"/>
    </source>
</evidence>
<dbReference type="InterPro" id="IPR049988">
    <property type="entry name" value="T4SS_VpdC"/>
</dbReference>
<dbReference type="SUPFAM" id="SSF52151">
    <property type="entry name" value="FabD/lysophospholipase-like"/>
    <property type="match status" value="1"/>
</dbReference>
<dbReference type="PANTHER" id="PTHR46394">
    <property type="entry name" value="ANNEXIN"/>
    <property type="match status" value="1"/>
</dbReference>
<dbReference type="NCBIfam" id="NF043045">
    <property type="entry name" value="T4SS_VpdC"/>
    <property type="match status" value="1"/>
</dbReference>
<dbReference type="AlphaFoldDB" id="A0A378I2L2"/>
<organism evidence="4 5">
    <name type="scientific">Legionella beliardensis</name>
    <dbReference type="NCBI Taxonomy" id="91822"/>
    <lineage>
        <taxon>Bacteria</taxon>
        <taxon>Pseudomonadati</taxon>
        <taxon>Pseudomonadota</taxon>
        <taxon>Gammaproteobacteria</taxon>
        <taxon>Legionellales</taxon>
        <taxon>Legionellaceae</taxon>
        <taxon>Legionella</taxon>
    </lineage>
</organism>
<dbReference type="InterPro" id="IPR002641">
    <property type="entry name" value="PNPLA_dom"/>
</dbReference>
<feature type="active site" description="Nucleophile" evidence="2">
    <location>
        <position position="342"/>
    </location>
</feature>
<dbReference type="PANTHER" id="PTHR46394:SF1">
    <property type="entry name" value="PNPLA DOMAIN-CONTAINING PROTEIN"/>
    <property type="match status" value="1"/>
</dbReference>
<dbReference type="PROSITE" id="PS51635">
    <property type="entry name" value="PNPLA"/>
    <property type="match status" value="1"/>
</dbReference>
<feature type="short sequence motif" description="GXSXG" evidence="2">
    <location>
        <begin position="340"/>
        <end position="344"/>
    </location>
</feature>
<sequence length="902" mass="104370">MGKGHVLSELLQQNGIKNPNSVLLKKYLLCVYFGRFRINGLSPDQQFSLSDYLLDEERVIFDFTHLSKQKKDEFLNWFLEAHQKNAQRFFLSDATTNDYRGYTAEVGLSWWGRITNLLFRRKKSYKWHLAPFELTNDYQLNSIEISEGEYGLLIGLNQHATENTANKYHLDNDNQDKPLRNTKRVFFTDALVKQLMLSDLDSFDYSEIVSNPHPFAIRVISQEQRLKAMHEHRQVQGLIYTLSWHARLWRWFITWFQPLAIKPEIKQQEQKVSFKEPQLLTIKGNVQVYQRPDNGEILITEKRPDLDTFVFCGGGVKFFAHLGAYKAFEDAKIKPKKFAGSSAGAIMAILCYLGYSSTEIYEFFKNFRQEHLIFYDIDRYGISDTRALKAALDFMIVKKVNHIIASHDLDQTSEGQQFLVNHVFKDGKITFESLKNLKNAYPNCGLGDELIVTATNIKKRETRYFSYTLTPAMEISEAGAISASFPVVFKPTVFEGEQYNDGGILNNLPTEVFSDDYSTFLESQYNNCLSLVAFQFDNGYERGILDTFLTRVYRENFVLNWIYGFLTGVKDPVSAWERERIKLRNYGSQVVLISPADISSTQFNIDAHGQALLFENGYQAGKNYINARYQQQNDASYSALNEEHLFLTFANSQEAMYYSCYRGRKDWFEYFARRSLLEGSTEYAVNQLRIRYFNESISDLTDENKNGIVAESNSFTSIEDLSINRILFAAIYPIFLKLPCNFINNAFDLKLYRWARHSFSIREPLGCLEYLEKLQGETHLLINLLVHLLKDFKAALIDIDTLCRKLTVFESLISSENKLHDPSFYAAWPTLTQTKTILEDFEKIDWPLLADFCRNIKKPEKSVVTSSILSANDKINDKKAELNLFKRAANEEPEGMVIQSIH</sequence>
<dbReference type="EMBL" id="UGNV01000001">
    <property type="protein sequence ID" value="STX28941.1"/>
    <property type="molecule type" value="Genomic_DNA"/>
</dbReference>
<feature type="active site" description="Proton acceptor" evidence="2">
    <location>
        <position position="501"/>
    </location>
</feature>
<evidence type="ECO:0000259" key="3">
    <source>
        <dbReference type="PROSITE" id="PS51635"/>
    </source>
</evidence>
<keyword evidence="1 2" id="KW-0443">Lipid metabolism</keyword>